<keyword evidence="4" id="KW-1185">Reference proteome</keyword>
<dbReference type="EMBL" id="JACHDN010000001">
    <property type="protein sequence ID" value="MBB5471945.1"/>
    <property type="molecule type" value="Genomic_DNA"/>
</dbReference>
<evidence type="ECO:0000313" key="3">
    <source>
        <dbReference type="EMBL" id="MBB5471945.1"/>
    </source>
</evidence>
<gene>
    <name evidence="2" type="ORF">CHO01_09020</name>
    <name evidence="3" type="ORF">HNR08_000681</name>
</gene>
<dbReference type="Proteomes" id="UP000564629">
    <property type="component" value="Unassembled WGS sequence"/>
</dbReference>
<feature type="region of interest" description="Disordered" evidence="1">
    <location>
        <begin position="1"/>
        <end position="26"/>
    </location>
</feature>
<reference evidence="3 5" key="2">
    <citation type="submission" date="2020-08" db="EMBL/GenBank/DDBJ databases">
        <title>Sequencing the genomes of 1000 actinobacteria strains.</title>
        <authorList>
            <person name="Klenk H.-P."/>
        </authorList>
    </citation>
    <scope>NUCLEOTIDE SEQUENCE [LARGE SCALE GENOMIC DNA]</scope>
    <source>
        <strain evidence="3 5">DSM 9581</strain>
    </source>
</reference>
<name>A0A511F919_9CELL</name>
<evidence type="ECO:0000313" key="5">
    <source>
        <dbReference type="Proteomes" id="UP000564629"/>
    </source>
</evidence>
<feature type="compositionally biased region" description="Pro residues" evidence="1">
    <location>
        <begin position="1"/>
        <end position="18"/>
    </location>
</feature>
<organism evidence="2 4">
    <name type="scientific">Cellulomonas hominis</name>
    <dbReference type="NCBI Taxonomy" id="156981"/>
    <lineage>
        <taxon>Bacteria</taxon>
        <taxon>Bacillati</taxon>
        <taxon>Actinomycetota</taxon>
        <taxon>Actinomycetes</taxon>
        <taxon>Micrococcales</taxon>
        <taxon>Cellulomonadaceae</taxon>
        <taxon>Cellulomonas</taxon>
    </lineage>
</organism>
<sequence length="234" mass="23403">MPTPPPAASPRPATPPAPGARAARRDRRIAGTALALVLPAVLAGGGCGPATARPPDAAIAVDGPDCTATEVLGGLGVVPPEGHDRPAPAAGSVPAGFEPVAAVHCRGPLDAPVALVEPPDLRATIPAAPTADAVPPESTTPPDAAPVTVVEARLEGDLGPLLGVLARPSQVAPPGQACPAMWESQPQVYLVDADGRAVRVRWPSDVCGFLLDGVTRPLGALEVVRTVTRTVDGA</sequence>
<accession>A0A511F919</accession>
<dbReference type="OrthoDB" id="4457696at2"/>
<comment type="caution">
    <text evidence="2">The sequence shown here is derived from an EMBL/GenBank/DDBJ whole genome shotgun (WGS) entry which is preliminary data.</text>
</comment>
<dbReference type="RefSeq" id="WP_146834217.1">
    <property type="nucleotide sequence ID" value="NZ_BJVQ01000007.1"/>
</dbReference>
<evidence type="ECO:0000313" key="2">
    <source>
        <dbReference type="EMBL" id="GEL45786.1"/>
    </source>
</evidence>
<protein>
    <submittedName>
        <fullName evidence="2">Uncharacterized protein</fullName>
    </submittedName>
</protein>
<evidence type="ECO:0000256" key="1">
    <source>
        <dbReference type="SAM" id="MobiDB-lite"/>
    </source>
</evidence>
<proteinExistence type="predicted"/>
<dbReference type="EMBL" id="BJVQ01000007">
    <property type="protein sequence ID" value="GEL45786.1"/>
    <property type="molecule type" value="Genomic_DNA"/>
</dbReference>
<dbReference type="AlphaFoldDB" id="A0A511F919"/>
<evidence type="ECO:0000313" key="4">
    <source>
        <dbReference type="Proteomes" id="UP000321723"/>
    </source>
</evidence>
<dbReference type="Proteomes" id="UP000321723">
    <property type="component" value="Unassembled WGS sequence"/>
</dbReference>
<reference evidence="2 4" key="1">
    <citation type="submission" date="2019-07" db="EMBL/GenBank/DDBJ databases">
        <title>Whole genome shotgun sequence of Cellulomonas hominis NBRC 16055.</title>
        <authorList>
            <person name="Hosoyama A."/>
            <person name="Uohara A."/>
            <person name="Ohji S."/>
            <person name="Ichikawa N."/>
        </authorList>
    </citation>
    <scope>NUCLEOTIDE SEQUENCE [LARGE SCALE GENOMIC DNA]</scope>
    <source>
        <strain evidence="2 4">NBRC 16055</strain>
    </source>
</reference>